<dbReference type="Proteomes" id="UP001296969">
    <property type="component" value="Unassembled WGS sequence"/>
</dbReference>
<evidence type="ECO:0000313" key="3">
    <source>
        <dbReference type="Proteomes" id="UP000807542"/>
    </source>
</evidence>
<dbReference type="Proteomes" id="UP000807542">
    <property type="component" value="Unassembled WGS sequence"/>
</dbReference>
<organism evidence="2 3">
    <name type="scientific">Limnobaculum xujianqingii</name>
    <dbReference type="NCBI Taxonomy" id="2738837"/>
    <lineage>
        <taxon>Bacteria</taxon>
        <taxon>Pseudomonadati</taxon>
        <taxon>Pseudomonadota</taxon>
        <taxon>Gammaproteobacteria</taxon>
        <taxon>Enterobacterales</taxon>
        <taxon>Budviciaceae</taxon>
        <taxon>Limnobaculum</taxon>
    </lineage>
</organism>
<dbReference type="AlphaFoldDB" id="A0A9D7AKA5"/>
<evidence type="ECO:0008006" key="5">
    <source>
        <dbReference type="Google" id="ProtNLM"/>
    </source>
</evidence>
<accession>A0A9D7AKA5</accession>
<name>A0A9D7AKA5_9GAMM</name>
<dbReference type="EMBL" id="JADRCP010000004">
    <property type="protein sequence ID" value="MBK5177465.1"/>
    <property type="molecule type" value="Genomic_DNA"/>
</dbReference>
<sequence length="133" mass="15133">MIEYYGWISLSNSTYESDDVNMASILDKVAIFISERKMEKDPGLIKSHNYNGLYQLLFSGCRNHLSQDFIDILELYGYIAVIAQGSYGLLYLRNDENIDASNEFEVFVLSRGQVIKSKDPFLSPCIPTIEDGE</sequence>
<keyword evidence="4" id="KW-1185">Reference proteome</keyword>
<reference evidence="2 4" key="1">
    <citation type="submission" date="2020-11" db="EMBL/GenBank/DDBJ databases">
        <title>Insectihabitans protaetiae gen. nov. sp. nov. and Insectihabitans allomyrinae sp. nov., isolated from larvae of Protaetia brevitarsis seulensis and Allomyrina dichotoma, respectively.</title>
        <authorList>
            <person name="Lee S.D."/>
            <person name="Byeon Y.-S."/>
            <person name="Kim S.-M."/>
            <person name="Yang H.L."/>
            <person name="Kim I.S."/>
        </authorList>
    </citation>
    <scope>NUCLEOTIDE SEQUENCE</scope>
    <source>
        <strain evidence="2">CWB-B4</strain>
        <strain evidence="1 4">CWB-B43</strain>
    </source>
</reference>
<comment type="caution">
    <text evidence="2">The sequence shown here is derived from an EMBL/GenBank/DDBJ whole genome shotgun (WGS) entry which is preliminary data.</text>
</comment>
<proteinExistence type="predicted"/>
<gene>
    <name evidence="2" type="ORF">I2492_14175</name>
    <name evidence="1" type="ORF">I2493_14175</name>
</gene>
<evidence type="ECO:0000313" key="4">
    <source>
        <dbReference type="Proteomes" id="UP001296969"/>
    </source>
</evidence>
<dbReference type="Pfam" id="PF15585">
    <property type="entry name" value="Imm7"/>
    <property type="match status" value="1"/>
</dbReference>
<evidence type="ECO:0000313" key="2">
    <source>
        <dbReference type="EMBL" id="MBK5177465.1"/>
    </source>
</evidence>
<dbReference type="InterPro" id="IPR028965">
    <property type="entry name" value="Imm7"/>
</dbReference>
<dbReference type="EMBL" id="JADRCQ010000004">
    <property type="protein sequence ID" value="MBK5074156.1"/>
    <property type="molecule type" value="Genomic_DNA"/>
</dbReference>
<dbReference type="RefSeq" id="WP_228398796.1">
    <property type="nucleotide sequence ID" value="NZ_JADRCP010000004.1"/>
</dbReference>
<protein>
    <recommendedName>
        <fullName evidence="5">Immunity protein 7 of polymorphic toxin system</fullName>
    </recommendedName>
</protein>
<evidence type="ECO:0000313" key="1">
    <source>
        <dbReference type="EMBL" id="MBK5074156.1"/>
    </source>
</evidence>